<accession>A0ABX1XE08</accession>
<name>A0ABX1XE08_9BACL</name>
<sequence>MANADNQYSVIISDRASEMLVSHARFLANVSAPAAQNLINDFIISAKSLESFPERNPWLTDSYVPINKYRKLVLCKRYLLIYQIKQTTVFVDFVLDCRQDYGWLV</sequence>
<dbReference type="InterPro" id="IPR035093">
    <property type="entry name" value="RelE/ParE_toxin_dom_sf"/>
</dbReference>
<keyword evidence="1" id="KW-1277">Toxin-antitoxin system</keyword>
<evidence type="ECO:0000313" key="3">
    <source>
        <dbReference type="Proteomes" id="UP000653578"/>
    </source>
</evidence>
<dbReference type="EMBL" id="WHNY01000060">
    <property type="protein sequence ID" value="NOU66140.1"/>
    <property type="molecule type" value="Genomic_DNA"/>
</dbReference>
<protein>
    <submittedName>
        <fullName evidence="2">Type II toxin-antitoxin system RelE/ParE family toxin</fullName>
    </submittedName>
</protein>
<evidence type="ECO:0000256" key="1">
    <source>
        <dbReference type="ARBA" id="ARBA00022649"/>
    </source>
</evidence>
<dbReference type="InterPro" id="IPR007712">
    <property type="entry name" value="RelE/ParE_toxin"/>
</dbReference>
<keyword evidence="3" id="KW-1185">Reference proteome</keyword>
<dbReference type="Proteomes" id="UP000653578">
    <property type="component" value="Unassembled WGS sequence"/>
</dbReference>
<dbReference type="Pfam" id="PF05016">
    <property type="entry name" value="ParE_toxin"/>
    <property type="match status" value="1"/>
</dbReference>
<dbReference type="RefSeq" id="WP_171632413.1">
    <property type="nucleotide sequence ID" value="NZ_WHNY01000060.1"/>
</dbReference>
<dbReference type="Gene3D" id="3.30.2310.20">
    <property type="entry name" value="RelE-like"/>
    <property type="match status" value="1"/>
</dbReference>
<evidence type="ECO:0000313" key="2">
    <source>
        <dbReference type="EMBL" id="NOU66140.1"/>
    </source>
</evidence>
<proteinExistence type="predicted"/>
<gene>
    <name evidence="2" type="ORF">GC096_19055</name>
</gene>
<organism evidence="2 3">
    <name type="scientific">Paenibacillus plantarum</name>
    <dbReference type="NCBI Taxonomy" id="2654975"/>
    <lineage>
        <taxon>Bacteria</taxon>
        <taxon>Bacillati</taxon>
        <taxon>Bacillota</taxon>
        <taxon>Bacilli</taxon>
        <taxon>Bacillales</taxon>
        <taxon>Paenibacillaceae</taxon>
        <taxon>Paenibacillus</taxon>
    </lineage>
</organism>
<comment type="caution">
    <text evidence="2">The sequence shown here is derived from an EMBL/GenBank/DDBJ whole genome shotgun (WGS) entry which is preliminary data.</text>
</comment>
<reference evidence="2 3" key="1">
    <citation type="submission" date="2019-10" db="EMBL/GenBank/DDBJ databases">
        <title>Description of Paenibacillus humi sp. nov.</title>
        <authorList>
            <person name="Carlier A."/>
            <person name="Qi S."/>
        </authorList>
    </citation>
    <scope>NUCLEOTIDE SEQUENCE [LARGE SCALE GENOMIC DNA]</scope>
    <source>
        <strain evidence="2 3">LMG 31461</strain>
    </source>
</reference>